<evidence type="ECO:0000313" key="3">
    <source>
        <dbReference type="EMBL" id="QAT89050.1"/>
    </source>
</evidence>
<evidence type="ECO:0000313" key="4">
    <source>
        <dbReference type="Proteomes" id="UP000288758"/>
    </source>
</evidence>
<evidence type="ECO:0000256" key="1">
    <source>
        <dbReference type="ARBA" id="ARBA00022801"/>
    </source>
</evidence>
<accession>A0A410S4K0</accession>
<gene>
    <name evidence="3" type="primary">yhaO</name>
    <name evidence="3" type="ORF">EJ065_7528</name>
</gene>
<dbReference type="EMBL" id="CP034669">
    <property type="protein sequence ID" value="QAT89050.1"/>
    <property type="molecule type" value="Genomic_DNA"/>
</dbReference>
<name>A0A410S4K0_CORCK</name>
<dbReference type="InterPro" id="IPR050535">
    <property type="entry name" value="DNA_Repair-Maintenance_Comp"/>
</dbReference>
<dbReference type="Pfam" id="PF00149">
    <property type="entry name" value="Metallophos"/>
    <property type="match status" value="1"/>
</dbReference>
<protein>
    <submittedName>
        <fullName evidence="3">Serine/threonine protein phosphatase</fullName>
    </submittedName>
</protein>
<dbReference type="Proteomes" id="UP000288758">
    <property type="component" value="Chromosome"/>
</dbReference>
<dbReference type="AlphaFoldDB" id="A0A410S4K0"/>
<dbReference type="InterPro" id="IPR004843">
    <property type="entry name" value="Calcineurin-like_PHP"/>
</dbReference>
<dbReference type="CDD" id="cd00840">
    <property type="entry name" value="MPP_Mre11_N"/>
    <property type="match status" value="1"/>
</dbReference>
<keyword evidence="1" id="KW-0378">Hydrolase</keyword>
<reference evidence="3 4" key="1">
    <citation type="submission" date="2018-12" db="EMBL/GenBank/DDBJ databases">
        <title>Complete Genome Sequence of the Corallopyronin A producing Myxobacterium Corallococcus coralloides B035.</title>
        <authorList>
            <person name="Bouhired S.M."/>
            <person name="Rupp O."/>
            <person name="Blom J."/>
            <person name="Schaeberle T.F."/>
            <person name="Kehraus S."/>
            <person name="Schiefer A."/>
            <person name="Pfarr K."/>
            <person name="Goesmann A."/>
            <person name="Hoerauf A."/>
            <person name="Koenig G.M."/>
        </authorList>
    </citation>
    <scope>NUCLEOTIDE SEQUENCE [LARGE SCALE GENOMIC DNA]</scope>
    <source>
        <strain evidence="3 4">B035</strain>
    </source>
</reference>
<dbReference type="InterPro" id="IPR041796">
    <property type="entry name" value="Mre11_N"/>
</dbReference>
<proteinExistence type="predicted"/>
<feature type="domain" description="Calcineurin-like phosphoesterase" evidence="2">
    <location>
        <begin position="31"/>
        <end position="225"/>
    </location>
</feature>
<dbReference type="Gene3D" id="3.60.21.10">
    <property type="match status" value="1"/>
</dbReference>
<dbReference type="PANTHER" id="PTHR30337">
    <property type="entry name" value="COMPONENT OF ATP-DEPENDENT DSDNA EXONUCLEASE"/>
    <property type="match status" value="1"/>
</dbReference>
<organism evidence="3 4">
    <name type="scientific">Corallococcus coralloides</name>
    <name type="common">Myxococcus coralloides</name>
    <dbReference type="NCBI Taxonomy" id="184914"/>
    <lineage>
        <taxon>Bacteria</taxon>
        <taxon>Pseudomonadati</taxon>
        <taxon>Myxococcota</taxon>
        <taxon>Myxococcia</taxon>
        <taxon>Myxococcales</taxon>
        <taxon>Cystobacterineae</taxon>
        <taxon>Myxococcaceae</taxon>
        <taxon>Corallococcus</taxon>
    </lineage>
</organism>
<dbReference type="InterPro" id="IPR014576">
    <property type="entry name" value="Pesterase_YhaO"/>
</dbReference>
<dbReference type="PIRSF" id="PIRSF033091">
    <property type="entry name" value="Pesterase_YhaO"/>
    <property type="match status" value="1"/>
</dbReference>
<dbReference type="GO" id="GO:0016787">
    <property type="term" value="F:hydrolase activity"/>
    <property type="evidence" value="ECO:0007669"/>
    <property type="project" value="UniProtKB-KW"/>
</dbReference>
<dbReference type="SUPFAM" id="SSF56300">
    <property type="entry name" value="Metallo-dependent phosphatases"/>
    <property type="match status" value="1"/>
</dbReference>
<dbReference type="PANTHER" id="PTHR30337:SF7">
    <property type="entry name" value="PHOSPHOESTERASE"/>
    <property type="match status" value="1"/>
</dbReference>
<sequence>MACVHPCIAPGGGKVGRTAGLGYGARTMRFSFVHAADLHLDTPFRGVATHGPLLERFQQSTFHALTRIVDVCLRERVTFLLLAGDLFDVKDRSVRARLALRTELSRLDRAGIQTFIVHGNHDPLSGDTGTLGLPASVKVFGPEWEDVEVRREGRRLCHVQGVSYPDVEVRENLSARFRRTGEHFSVGLLHANLGGDAGHANYAPCTAADLAAGGLDYWALGHVHTRAEHLLPGGGVAVYPGNPQGRHVHETGERGCVVVDVEDGVARRRFVPVDRVRWHQLDVPLAGITSLDLLQAVATEVVESRCAEDFDGHAVRLTLAGRGPLHRELARPGARTQLEADLRERLSRAHPPVLLESLRDGSRPEVDLEAVRAGGGFLGTLLEEAQALSHDDEALASLWDDEDLTTLGQRLKRLGVDALEAPRPELVAQAGQRGVEQLHEEAS</sequence>
<dbReference type="InterPro" id="IPR029052">
    <property type="entry name" value="Metallo-depent_PP-like"/>
</dbReference>
<evidence type="ECO:0000259" key="2">
    <source>
        <dbReference type="Pfam" id="PF00149"/>
    </source>
</evidence>